<dbReference type="Proteomes" id="UP000215914">
    <property type="component" value="Unassembled WGS sequence"/>
</dbReference>
<accession>A0A9K3NNW7</accession>
<evidence type="ECO:0000313" key="2">
    <source>
        <dbReference type="Proteomes" id="UP000215914"/>
    </source>
</evidence>
<comment type="caution">
    <text evidence="1">The sequence shown here is derived from an EMBL/GenBank/DDBJ whole genome shotgun (WGS) entry which is preliminary data.</text>
</comment>
<dbReference type="Gramene" id="mRNA:HanXRQr2_Chr05g0232121">
    <property type="protein sequence ID" value="CDS:HanXRQr2_Chr05g0232121.1"/>
    <property type="gene ID" value="HanXRQr2_Chr05g0232121"/>
</dbReference>
<dbReference type="EMBL" id="MNCJ02000320">
    <property type="protein sequence ID" value="KAF5807304.1"/>
    <property type="molecule type" value="Genomic_DNA"/>
</dbReference>
<dbReference type="AlphaFoldDB" id="A0A9K3NNW7"/>
<organism evidence="1 2">
    <name type="scientific">Helianthus annuus</name>
    <name type="common">Common sunflower</name>
    <dbReference type="NCBI Taxonomy" id="4232"/>
    <lineage>
        <taxon>Eukaryota</taxon>
        <taxon>Viridiplantae</taxon>
        <taxon>Streptophyta</taxon>
        <taxon>Embryophyta</taxon>
        <taxon>Tracheophyta</taxon>
        <taxon>Spermatophyta</taxon>
        <taxon>Magnoliopsida</taxon>
        <taxon>eudicotyledons</taxon>
        <taxon>Gunneridae</taxon>
        <taxon>Pentapetalae</taxon>
        <taxon>asterids</taxon>
        <taxon>campanulids</taxon>
        <taxon>Asterales</taxon>
        <taxon>Asteraceae</taxon>
        <taxon>Asteroideae</taxon>
        <taxon>Heliantheae alliance</taxon>
        <taxon>Heliantheae</taxon>
        <taxon>Helianthus</taxon>
    </lineage>
</organism>
<reference evidence="1" key="1">
    <citation type="journal article" date="2017" name="Nature">
        <title>The sunflower genome provides insights into oil metabolism, flowering and Asterid evolution.</title>
        <authorList>
            <person name="Badouin H."/>
            <person name="Gouzy J."/>
            <person name="Grassa C.J."/>
            <person name="Murat F."/>
            <person name="Staton S.E."/>
            <person name="Cottret L."/>
            <person name="Lelandais-Briere C."/>
            <person name="Owens G.L."/>
            <person name="Carrere S."/>
            <person name="Mayjonade B."/>
            <person name="Legrand L."/>
            <person name="Gill N."/>
            <person name="Kane N.C."/>
            <person name="Bowers J.E."/>
            <person name="Hubner S."/>
            <person name="Bellec A."/>
            <person name="Berard A."/>
            <person name="Berges H."/>
            <person name="Blanchet N."/>
            <person name="Boniface M.C."/>
            <person name="Brunel D."/>
            <person name="Catrice O."/>
            <person name="Chaidir N."/>
            <person name="Claudel C."/>
            <person name="Donnadieu C."/>
            <person name="Faraut T."/>
            <person name="Fievet G."/>
            <person name="Helmstetter N."/>
            <person name="King M."/>
            <person name="Knapp S.J."/>
            <person name="Lai Z."/>
            <person name="Le Paslier M.C."/>
            <person name="Lippi Y."/>
            <person name="Lorenzon L."/>
            <person name="Mandel J.R."/>
            <person name="Marage G."/>
            <person name="Marchand G."/>
            <person name="Marquand E."/>
            <person name="Bret-Mestries E."/>
            <person name="Morien E."/>
            <person name="Nambeesan S."/>
            <person name="Nguyen T."/>
            <person name="Pegot-Espagnet P."/>
            <person name="Pouilly N."/>
            <person name="Raftis F."/>
            <person name="Sallet E."/>
            <person name="Schiex T."/>
            <person name="Thomas J."/>
            <person name="Vandecasteele C."/>
            <person name="Vares D."/>
            <person name="Vear F."/>
            <person name="Vautrin S."/>
            <person name="Crespi M."/>
            <person name="Mangin B."/>
            <person name="Burke J.M."/>
            <person name="Salse J."/>
            <person name="Munos S."/>
            <person name="Vincourt P."/>
            <person name="Rieseberg L.H."/>
            <person name="Langlade N.B."/>
        </authorList>
    </citation>
    <scope>NUCLEOTIDE SEQUENCE</scope>
    <source>
        <tissue evidence="1">Leaves</tissue>
    </source>
</reference>
<sequence length="84" mass="9652">MLIGVSKKVNPVKNIPGSATDNKLYQNRSSSVSRCVLNKYVVSFFFFFLDFALSTKNRLCLNKSWSLVLMVKLNLLRSIYSLKR</sequence>
<keyword evidence="2" id="KW-1185">Reference proteome</keyword>
<protein>
    <submittedName>
        <fullName evidence="1">Uncharacterized protein</fullName>
    </submittedName>
</protein>
<evidence type="ECO:0000313" key="1">
    <source>
        <dbReference type="EMBL" id="KAF5807304.1"/>
    </source>
</evidence>
<gene>
    <name evidence="1" type="ORF">HanXRQr2_Chr05g0232121</name>
</gene>
<proteinExistence type="predicted"/>
<reference evidence="1" key="2">
    <citation type="submission" date="2020-06" db="EMBL/GenBank/DDBJ databases">
        <title>Helianthus annuus Genome sequencing and assembly Release 2.</title>
        <authorList>
            <person name="Gouzy J."/>
            <person name="Langlade N."/>
            <person name="Munos S."/>
        </authorList>
    </citation>
    <scope>NUCLEOTIDE SEQUENCE</scope>
    <source>
        <tissue evidence="1">Leaves</tissue>
    </source>
</reference>
<name>A0A9K3NNW7_HELAN</name>